<protein>
    <submittedName>
        <fullName evidence="2">Uncharacterized protein</fullName>
    </submittedName>
</protein>
<accession>A0AAN7WR67</accession>
<evidence type="ECO:0000256" key="1">
    <source>
        <dbReference type="SAM" id="MobiDB-lite"/>
    </source>
</evidence>
<reference evidence="2" key="1">
    <citation type="submission" date="2023-08" db="EMBL/GenBank/DDBJ databases">
        <title>Black Yeasts Isolated from many extreme environments.</title>
        <authorList>
            <person name="Coleine C."/>
            <person name="Stajich J.E."/>
            <person name="Selbmann L."/>
        </authorList>
    </citation>
    <scope>NUCLEOTIDE SEQUENCE</scope>
    <source>
        <strain evidence="2">CCFEE 5810</strain>
    </source>
</reference>
<feature type="compositionally biased region" description="Polar residues" evidence="1">
    <location>
        <begin position="31"/>
        <end position="84"/>
    </location>
</feature>
<gene>
    <name evidence="2" type="ORF">LTR97_000405</name>
</gene>
<dbReference type="AlphaFoldDB" id="A0AAN7WR67"/>
<feature type="compositionally biased region" description="Basic and acidic residues" evidence="1">
    <location>
        <begin position="90"/>
        <end position="114"/>
    </location>
</feature>
<proteinExistence type="predicted"/>
<comment type="caution">
    <text evidence="2">The sequence shown here is derived from an EMBL/GenBank/DDBJ whole genome shotgun (WGS) entry which is preliminary data.</text>
</comment>
<evidence type="ECO:0000313" key="2">
    <source>
        <dbReference type="EMBL" id="KAK5707866.1"/>
    </source>
</evidence>
<organism evidence="2 3">
    <name type="scientific">Elasticomyces elasticus</name>
    <dbReference type="NCBI Taxonomy" id="574655"/>
    <lineage>
        <taxon>Eukaryota</taxon>
        <taxon>Fungi</taxon>
        <taxon>Dikarya</taxon>
        <taxon>Ascomycota</taxon>
        <taxon>Pezizomycotina</taxon>
        <taxon>Dothideomycetes</taxon>
        <taxon>Dothideomycetidae</taxon>
        <taxon>Mycosphaerellales</taxon>
        <taxon>Teratosphaeriaceae</taxon>
        <taxon>Elasticomyces</taxon>
    </lineage>
</organism>
<name>A0AAN7WR67_9PEZI</name>
<feature type="region of interest" description="Disordered" evidence="1">
    <location>
        <begin position="31"/>
        <end position="126"/>
    </location>
</feature>
<dbReference type="Proteomes" id="UP001310594">
    <property type="component" value="Unassembled WGS sequence"/>
</dbReference>
<sequence length="126" mass="13451">MLVFTTRRLAISRSVVVPFKTRALLLSQARTYATNPENASRAGSPTGASQESSQVNQSRGAEHSQGSGSQDTKSVQTPVSNPGSDSGIGHQEEGSPDFKNDPKESDGKKREKVEQLGQKPLDPADK</sequence>
<dbReference type="EMBL" id="JAVRQU010000001">
    <property type="protein sequence ID" value="KAK5707866.1"/>
    <property type="molecule type" value="Genomic_DNA"/>
</dbReference>
<evidence type="ECO:0000313" key="3">
    <source>
        <dbReference type="Proteomes" id="UP001310594"/>
    </source>
</evidence>